<accession>A0A0C9WA64</accession>
<sequence>MNFWICLDGGTQCSQTFPRTTRGGARCTNNTGAIAIVLQAILTPRDALLTFFSRPTF</sequence>
<keyword evidence="2" id="KW-1185">Reference proteome</keyword>
<evidence type="ECO:0000313" key="1">
    <source>
        <dbReference type="EMBL" id="KIJ59977.1"/>
    </source>
</evidence>
<organism evidence="1 2">
    <name type="scientific">Hydnomerulius pinastri MD-312</name>
    <dbReference type="NCBI Taxonomy" id="994086"/>
    <lineage>
        <taxon>Eukaryota</taxon>
        <taxon>Fungi</taxon>
        <taxon>Dikarya</taxon>
        <taxon>Basidiomycota</taxon>
        <taxon>Agaricomycotina</taxon>
        <taxon>Agaricomycetes</taxon>
        <taxon>Agaricomycetidae</taxon>
        <taxon>Boletales</taxon>
        <taxon>Boletales incertae sedis</taxon>
        <taxon>Leucogyrophana</taxon>
    </lineage>
</organism>
<dbReference type="EMBL" id="KN839878">
    <property type="protein sequence ID" value="KIJ59977.1"/>
    <property type="molecule type" value="Genomic_DNA"/>
</dbReference>
<dbReference type="Proteomes" id="UP000053820">
    <property type="component" value="Unassembled WGS sequence"/>
</dbReference>
<name>A0A0C9WA64_9AGAM</name>
<dbReference type="AlphaFoldDB" id="A0A0C9WA64"/>
<dbReference type="HOGENOM" id="CLU_2996761_0_0_1"/>
<proteinExistence type="predicted"/>
<evidence type="ECO:0000313" key="2">
    <source>
        <dbReference type="Proteomes" id="UP000053820"/>
    </source>
</evidence>
<protein>
    <submittedName>
        <fullName evidence="1">Uncharacterized protein</fullName>
    </submittedName>
</protein>
<gene>
    <name evidence="1" type="ORF">HYDPIDRAFT_117885</name>
</gene>
<reference evidence="1 2" key="1">
    <citation type="submission" date="2014-04" db="EMBL/GenBank/DDBJ databases">
        <title>Evolutionary Origins and Diversification of the Mycorrhizal Mutualists.</title>
        <authorList>
            <consortium name="DOE Joint Genome Institute"/>
            <consortium name="Mycorrhizal Genomics Consortium"/>
            <person name="Kohler A."/>
            <person name="Kuo A."/>
            <person name="Nagy L.G."/>
            <person name="Floudas D."/>
            <person name="Copeland A."/>
            <person name="Barry K.W."/>
            <person name="Cichocki N."/>
            <person name="Veneault-Fourrey C."/>
            <person name="LaButti K."/>
            <person name="Lindquist E.A."/>
            <person name="Lipzen A."/>
            <person name="Lundell T."/>
            <person name="Morin E."/>
            <person name="Murat C."/>
            <person name="Riley R."/>
            <person name="Ohm R."/>
            <person name="Sun H."/>
            <person name="Tunlid A."/>
            <person name="Henrissat B."/>
            <person name="Grigoriev I.V."/>
            <person name="Hibbett D.S."/>
            <person name="Martin F."/>
        </authorList>
    </citation>
    <scope>NUCLEOTIDE SEQUENCE [LARGE SCALE GENOMIC DNA]</scope>
    <source>
        <strain evidence="1 2">MD-312</strain>
    </source>
</reference>